<feature type="region of interest" description="Disordered" evidence="4">
    <location>
        <begin position="141"/>
        <end position="195"/>
    </location>
</feature>
<name>A0A0A1T8S8_9HYPO</name>
<feature type="compositionally biased region" description="Basic residues" evidence="4">
    <location>
        <begin position="33"/>
        <end position="42"/>
    </location>
</feature>
<dbReference type="SMART" id="SM00300">
    <property type="entry name" value="ChSh"/>
    <property type="match status" value="1"/>
</dbReference>
<dbReference type="GO" id="GO:0000792">
    <property type="term" value="C:heterochromatin"/>
    <property type="evidence" value="ECO:0007669"/>
    <property type="project" value="UniProtKB-ARBA"/>
</dbReference>
<feature type="compositionally biased region" description="Acidic residues" evidence="4">
    <location>
        <begin position="52"/>
        <end position="74"/>
    </location>
</feature>
<feature type="compositionally biased region" description="Basic residues" evidence="4">
    <location>
        <begin position="141"/>
        <end position="150"/>
    </location>
</feature>
<dbReference type="GO" id="GO:0006338">
    <property type="term" value="P:chromatin remodeling"/>
    <property type="evidence" value="ECO:0007669"/>
    <property type="project" value="UniProtKB-ARBA"/>
</dbReference>
<dbReference type="CDD" id="cd18657">
    <property type="entry name" value="CSD_Swi6"/>
    <property type="match status" value="1"/>
</dbReference>
<dbReference type="InterPro" id="IPR016197">
    <property type="entry name" value="Chromo-like_dom_sf"/>
</dbReference>
<dbReference type="InterPro" id="IPR051219">
    <property type="entry name" value="Heterochromatin_chromo-domain"/>
</dbReference>
<evidence type="ECO:0000256" key="2">
    <source>
        <dbReference type="ARBA" id="ARBA00011353"/>
    </source>
</evidence>
<gene>
    <name evidence="6" type="ORF">VHEMI06895</name>
</gene>
<evidence type="ECO:0000256" key="3">
    <source>
        <dbReference type="ARBA" id="ARBA00023242"/>
    </source>
</evidence>
<feature type="region of interest" description="Disordered" evidence="4">
    <location>
        <begin position="1"/>
        <end position="74"/>
    </location>
</feature>
<comment type="subunit">
    <text evidence="2">Component of the NuA4 histone acetyltransferase complex.</text>
</comment>
<dbReference type="InterPro" id="IPR023779">
    <property type="entry name" value="Chromodomain_CS"/>
</dbReference>
<evidence type="ECO:0000259" key="5">
    <source>
        <dbReference type="PROSITE" id="PS50013"/>
    </source>
</evidence>
<accession>A0A0A1T8S8</accession>
<evidence type="ECO:0000256" key="1">
    <source>
        <dbReference type="ARBA" id="ARBA00004123"/>
    </source>
</evidence>
<evidence type="ECO:0000313" key="6">
    <source>
        <dbReference type="EMBL" id="CEJ91164.1"/>
    </source>
</evidence>
<dbReference type="CDD" id="cd00024">
    <property type="entry name" value="CD_CSD"/>
    <property type="match status" value="1"/>
</dbReference>
<dbReference type="InterPro" id="IPR000953">
    <property type="entry name" value="Chromo/chromo_shadow_dom"/>
</dbReference>
<dbReference type="PROSITE" id="PS50013">
    <property type="entry name" value="CHROMO_2"/>
    <property type="match status" value="1"/>
</dbReference>
<dbReference type="Pfam" id="PF00385">
    <property type="entry name" value="Chromo"/>
    <property type="match status" value="1"/>
</dbReference>
<feature type="compositionally biased region" description="Low complexity" evidence="4">
    <location>
        <begin position="175"/>
        <end position="184"/>
    </location>
</feature>
<dbReference type="PROSITE" id="PS00598">
    <property type="entry name" value="CHROMO_1"/>
    <property type="match status" value="1"/>
</dbReference>
<evidence type="ECO:0000256" key="4">
    <source>
        <dbReference type="SAM" id="MobiDB-lite"/>
    </source>
</evidence>
<organism evidence="6 7">
    <name type="scientific">[Torrubiella] hemipterigena</name>
    <dbReference type="NCBI Taxonomy" id="1531966"/>
    <lineage>
        <taxon>Eukaryota</taxon>
        <taxon>Fungi</taxon>
        <taxon>Dikarya</taxon>
        <taxon>Ascomycota</taxon>
        <taxon>Pezizomycotina</taxon>
        <taxon>Sordariomycetes</taxon>
        <taxon>Hypocreomycetidae</taxon>
        <taxon>Hypocreales</taxon>
        <taxon>Clavicipitaceae</taxon>
        <taxon>Clavicipitaceae incertae sedis</taxon>
        <taxon>'Torrubiella' clade</taxon>
    </lineage>
</organism>
<dbReference type="GO" id="GO:0005634">
    <property type="term" value="C:nucleus"/>
    <property type="evidence" value="ECO:0007669"/>
    <property type="project" value="UniProtKB-SubCell"/>
</dbReference>
<keyword evidence="7" id="KW-1185">Reference proteome</keyword>
<dbReference type="SMART" id="SM00298">
    <property type="entry name" value="CHROMO"/>
    <property type="match status" value="1"/>
</dbReference>
<comment type="subcellular location">
    <subcellularLocation>
        <location evidence="1">Nucleus</location>
    </subcellularLocation>
</comment>
<feature type="domain" description="Chromo" evidence="5">
    <location>
        <begin position="76"/>
        <end position="126"/>
    </location>
</feature>
<keyword evidence="3" id="KW-0539">Nucleus</keyword>
<reference evidence="6 7" key="1">
    <citation type="journal article" date="2015" name="Genome Announc.">
        <title>Draft Genome Sequence and Gene Annotation of the Entomopathogenic Fungus Verticillium hemipterigenum.</title>
        <authorList>
            <person name="Horn F."/>
            <person name="Habel A."/>
            <person name="Scharf D.H."/>
            <person name="Dworschak J."/>
            <person name="Brakhage A.A."/>
            <person name="Guthke R."/>
            <person name="Hertweck C."/>
            <person name="Linde J."/>
        </authorList>
    </citation>
    <scope>NUCLEOTIDE SEQUENCE [LARGE SCALE GENOMIC DNA]</scope>
</reference>
<dbReference type="InterPro" id="IPR008251">
    <property type="entry name" value="Chromo_shadow_dom"/>
</dbReference>
<dbReference type="InterPro" id="IPR023780">
    <property type="entry name" value="Chromo_domain"/>
</dbReference>
<dbReference type="OrthoDB" id="433924at2759"/>
<dbReference type="AlphaFoldDB" id="A0A0A1T8S8"/>
<dbReference type="SUPFAM" id="SSF54160">
    <property type="entry name" value="Chromo domain-like"/>
    <property type="match status" value="2"/>
</dbReference>
<dbReference type="EMBL" id="CDHN01000003">
    <property type="protein sequence ID" value="CEJ91164.1"/>
    <property type="molecule type" value="Genomic_DNA"/>
</dbReference>
<dbReference type="Gene3D" id="2.40.50.40">
    <property type="match status" value="2"/>
</dbReference>
<dbReference type="Proteomes" id="UP000039046">
    <property type="component" value="Unassembled WGS sequence"/>
</dbReference>
<sequence length="254" mass="28405">MPASSNDDSGSDAEKSIAQRRSQAENGSESKGKQRGRPKRQSAVKPATPPPVEDEEEEEGEGEGDEDDEDMDEDVFIVESILDHMVDEDRTVKFKVKWEGWDNEEDLTWEPEENLSGSANEVLEKYLAGIGGIEAIMKQTKAVKGKKRGRPSAAKKDIEASPPPATKRSRREAHPAASTPPAAAKKWMPPTGSWEDEIDTIDAQQDTGSGKLVVYLTWKNGQKTRHDTSVIYKKCPQMMLRYYERHIRVVHAEE</sequence>
<proteinExistence type="predicted"/>
<feature type="compositionally biased region" description="Polar residues" evidence="4">
    <location>
        <begin position="19"/>
        <end position="29"/>
    </location>
</feature>
<dbReference type="STRING" id="1531966.A0A0A1T8S8"/>
<dbReference type="Pfam" id="PF01393">
    <property type="entry name" value="Chromo_shadow"/>
    <property type="match status" value="1"/>
</dbReference>
<evidence type="ECO:0000313" key="7">
    <source>
        <dbReference type="Proteomes" id="UP000039046"/>
    </source>
</evidence>
<protein>
    <recommendedName>
        <fullName evidence="5">Chromo domain-containing protein</fullName>
    </recommendedName>
</protein>
<dbReference type="PANTHER" id="PTHR22812">
    <property type="entry name" value="CHROMOBOX PROTEIN"/>
    <property type="match status" value="1"/>
</dbReference>